<evidence type="ECO:0000313" key="2">
    <source>
        <dbReference type="EMBL" id="CBF84819.1"/>
    </source>
</evidence>
<dbReference type="InParanoid" id="C8VM32"/>
<dbReference type="KEGG" id="ani:ANIA_11301"/>
<dbReference type="VEuPathDB" id="FungiDB:AN11301"/>
<dbReference type="Proteomes" id="UP000000560">
    <property type="component" value="Chromosome VII"/>
</dbReference>
<gene>
    <name evidence="2" type="ORF">ANIA_11301</name>
</gene>
<dbReference type="GeneID" id="74896905"/>
<dbReference type="AlphaFoldDB" id="C8VM32"/>
<dbReference type="HOGENOM" id="CLU_2979079_0_0_1"/>
<reference evidence="3" key="1">
    <citation type="journal article" date="2005" name="Nature">
        <title>Sequencing of Aspergillus nidulans and comparative analysis with A. fumigatus and A. oryzae.</title>
        <authorList>
            <person name="Galagan J.E."/>
            <person name="Calvo S.E."/>
            <person name="Cuomo C."/>
            <person name="Ma L.J."/>
            <person name="Wortman J.R."/>
            <person name="Batzoglou S."/>
            <person name="Lee S.I."/>
            <person name="Basturkmen M."/>
            <person name="Spevak C.C."/>
            <person name="Clutterbuck J."/>
            <person name="Kapitonov V."/>
            <person name="Jurka J."/>
            <person name="Scazzocchio C."/>
            <person name="Farman M."/>
            <person name="Butler J."/>
            <person name="Purcell S."/>
            <person name="Harris S."/>
            <person name="Braus G.H."/>
            <person name="Draht O."/>
            <person name="Busch S."/>
            <person name="D'Enfert C."/>
            <person name="Bouchier C."/>
            <person name="Goldman G.H."/>
            <person name="Bell-Pedersen D."/>
            <person name="Griffiths-Jones S."/>
            <person name="Doonan J.H."/>
            <person name="Yu J."/>
            <person name="Vienken K."/>
            <person name="Pain A."/>
            <person name="Freitag M."/>
            <person name="Selker E.U."/>
            <person name="Archer D.B."/>
            <person name="Penalva M.A."/>
            <person name="Oakley B.R."/>
            <person name="Momany M."/>
            <person name="Tanaka T."/>
            <person name="Kumagai T."/>
            <person name="Asai K."/>
            <person name="Machida M."/>
            <person name="Nierman W.C."/>
            <person name="Denning D.W."/>
            <person name="Caddick M."/>
            <person name="Hynes M."/>
            <person name="Paoletti M."/>
            <person name="Fischer R."/>
            <person name="Miller B."/>
            <person name="Dyer P."/>
            <person name="Sachs M.S."/>
            <person name="Osmani S.A."/>
            <person name="Birren B.W."/>
        </authorList>
    </citation>
    <scope>NUCLEOTIDE SEQUENCE [LARGE SCALE GENOMIC DNA]</scope>
    <source>
        <strain evidence="3">FGSC A4 / ATCC 38163 / CBS 112.46 / NRRL 194 / M139</strain>
    </source>
</reference>
<organism evidence="2 3">
    <name type="scientific">Emericella nidulans (strain FGSC A4 / ATCC 38163 / CBS 112.46 / NRRL 194 / M139)</name>
    <name type="common">Aspergillus nidulans</name>
    <dbReference type="NCBI Taxonomy" id="227321"/>
    <lineage>
        <taxon>Eukaryota</taxon>
        <taxon>Fungi</taxon>
        <taxon>Dikarya</taxon>
        <taxon>Ascomycota</taxon>
        <taxon>Pezizomycotina</taxon>
        <taxon>Eurotiomycetes</taxon>
        <taxon>Eurotiomycetidae</taxon>
        <taxon>Eurotiales</taxon>
        <taxon>Aspergillaceae</taxon>
        <taxon>Aspergillus</taxon>
        <taxon>Aspergillus subgen. Nidulantes</taxon>
    </lineage>
</organism>
<accession>C8VM32</accession>
<feature type="region of interest" description="Disordered" evidence="1">
    <location>
        <begin position="1"/>
        <end position="22"/>
    </location>
</feature>
<protein>
    <submittedName>
        <fullName evidence="2">Uncharacterized protein</fullName>
    </submittedName>
</protein>
<dbReference type="EMBL" id="BN001307">
    <property type="protein sequence ID" value="CBF84819.1"/>
    <property type="molecule type" value="Genomic_DNA"/>
</dbReference>
<evidence type="ECO:0000313" key="3">
    <source>
        <dbReference type="Proteomes" id="UP000000560"/>
    </source>
</evidence>
<keyword evidence="3" id="KW-1185">Reference proteome</keyword>
<sequence>MDICSRVLRKRNQASRTAPADTVPVRVNDLQLQIVPLPRRTSRAQLTTSNKRRNFTTG</sequence>
<proteinExistence type="predicted"/>
<evidence type="ECO:0000256" key="1">
    <source>
        <dbReference type="SAM" id="MobiDB-lite"/>
    </source>
</evidence>
<name>C8VM32_EMENI</name>
<reference evidence="3" key="2">
    <citation type="journal article" date="2009" name="Fungal Genet. Biol.">
        <title>The 2008 update of the Aspergillus nidulans genome annotation: a community effort.</title>
        <authorList>
            <person name="Wortman J.R."/>
            <person name="Gilsenan J.M."/>
            <person name="Joardar V."/>
            <person name="Deegan J."/>
            <person name="Clutterbuck J."/>
            <person name="Andersen M.R."/>
            <person name="Archer D."/>
            <person name="Bencina M."/>
            <person name="Braus G."/>
            <person name="Coutinho P."/>
            <person name="von Dohren H."/>
            <person name="Doonan J."/>
            <person name="Driessen A.J."/>
            <person name="Durek P."/>
            <person name="Espeso E."/>
            <person name="Fekete E."/>
            <person name="Flipphi M."/>
            <person name="Estrada C.G."/>
            <person name="Geysens S."/>
            <person name="Goldman G."/>
            <person name="de Groot P.W."/>
            <person name="Hansen K."/>
            <person name="Harris S.D."/>
            <person name="Heinekamp T."/>
            <person name="Helmstaedt K."/>
            <person name="Henrissat B."/>
            <person name="Hofmann G."/>
            <person name="Homan T."/>
            <person name="Horio T."/>
            <person name="Horiuchi H."/>
            <person name="James S."/>
            <person name="Jones M."/>
            <person name="Karaffa L."/>
            <person name="Karanyi Z."/>
            <person name="Kato M."/>
            <person name="Keller N."/>
            <person name="Kelly D.E."/>
            <person name="Kiel J.A."/>
            <person name="Kim J.M."/>
            <person name="van der Klei I.J."/>
            <person name="Klis F.M."/>
            <person name="Kovalchuk A."/>
            <person name="Krasevec N."/>
            <person name="Kubicek C.P."/>
            <person name="Liu B."/>
            <person name="Maccabe A."/>
            <person name="Meyer V."/>
            <person name="Mirabito P."/>
            <person name="Miskei M."/>
            <person name="Mos M."/>
            <person name="Mullins J."/>
            <person name="Nelson D.R."/>
            <person name="Nielsen J."/>
            <person name="Oakley B.R."/>
            <person name="Osmani S.A."/>
            <person name="Pakula T."/>
            <person name="Paszewski A."/>
            <person name="Paulsen I."/>
            <person name="Pilsyk S."/>
            <person name="Pocsi I."/>
            <person name="Punt P.J."/>
            <person name="Ram A.F."/>
            <person name="Ren Q."/>
            <person name="Robellet X."/>
            <person name="Robson G."/>
            <person name="Seiboth B."/>
            <person name="van Solingen P."/>
            <person name="Specht T."/>
            <person name="Sun J."/>
            <person name="Taheri-Talesh N."/>
            <person name="Takeshita N."/>
            <person name="Ussery D."/>
            <person name="vanKuyk P.A."/>
            <person name="Visser H."/>
            <person name="van de Vondervoort P.J."/>
            <person name="de Vries R.P."/>
            <person name="Walton J."/>
            <person name="Xiang X."/>
            <person name="Xiong Y."/>
            <person name="Zeng A.P."/>
            <person name="Brandt B.W."/>
            <person name="Cornell M.J."/>
            <person name="van den Hondel C.A."/>
            <person name="Visser J."/>
            <person name="Oliver S.G."/>
            <person name="Turner G."/>
        </authorList>
    </citation>
    <scope>GENOME REANNOTATION</scope>
    <source>
        <strain evidence="3">FGSC A4 / ATCC 38163 / CBS 112.46 / NRRL 194 / M139</strain>
    </source>
</reference>
<dbReference type="RefSeq" id="XP_050468633.1">
    <property type="nucleotide sequence ID" value="XM_050612752.1"/>
</dbReference>